<accession>A0AA39I9Z8</accession>
<evidence type="ECO:0000313" key="1">
    <source>
        <dbReference type="EMBL" id="KAK0419187.1"/>
    </source>
</evidence>
<organism evidence="1 2">
    <name type="scientific">Steinernema hermaphroditum</name>
    <dbReference type="NCBI Taxonomy" id="289476"/>
    <lineage>
        <taxon>Eukaryota</taxon>
        <taxon>Metazoa</taxon>
        <taxon>Ecdysozoa</taxon>
        <taxon>Nematoda</taxon>
        <taxon>Chromadorea</taxon>
        <taxon>Rhabditida</taxon>
        <taxon>Tylenchina</taxon>
        <taxon>Panagrolaimomorpha</taxon>
        <taxon>Strongyloidoidea</taxon>
        <taxon>Steinernematidae</taxon>
        <taxon>Steinernema</taxon>
    </lineage>
</organism>
<keyword evidence="2" id="KW-1185">Reference proteome</keyword>
<dbReference type="AlphaFoldDB" id="A0AA39I9Z8"/>
<sequence length="168" mass="19463">MFGKGRIPDELPKPKPALLTKQENVFFVQLIQEIATKARGDYLPLEEAVVLSVEIAQEYIALNPTKETEKQLNALRRKFRGFYARAQKVAKSILEKWTALDWKTKQLATSLYYFVRLSDTPIWNIAGSLVSHFKLWLEENKKDIDLLLPKFSSLMNEYRVGESDILEE</sequence>
<comment type="caution">
    <text evidence="1">The sequence shown here is derived from an EMBL/GenBank/DDBJ whole genome shotgun (WGS) entry which is preliminary data.</text>
</comment>
<proteinExistence type="predicted"/>
<evidence type="ECO:0000313" key="2">
    <source>
        <dbReference type="Proteomes" id="UP001175271"/>
    </source>
</evidence>
<dbReference type="Proteomes" id="UP001175271">
    <property type="component" value="Unassembled WGS sequence"/>
</dbReference>
<gene>
    <name evidence="1" type="ORF">QR680_014001</name>
</gene>
<protein>
    <submittedName>
        <fullName evidence="1">Uncharacterized protein</fullName>
    </submittedName>
</protein>
<name>A0AA39I9Z8_9BILA</name>
<reference evidence="1" key="1">
    <citation type="submission" date="2023-06" db="EMBL/GenBank/DDBJ databases">
        <title>Genomic analysis of the entomopathogenic nematode Steinernema hermaphroditum.</title>
        <authorList>
            <person name="Schwarz E.M."/>
            <person name="Heppert J.K."/>
            <person name="Baniya A."/>
            <person name="Schwartz H.T."/>
            <person name="Tan C.-H."/>
            <person name="Antoshechkin I."/>
            <person name="Sternberg P.W."/>
            <person name="Goodrich-Blair H."/>
            <person name="Dillman A.R."/>
        </authorList>
    </citation>
    <scope>NUCLEOTIDE SEQUENCE</scope>
    <source>
        <strain evidence="1">PS9179</strain>
        <tissue evidence="1">Whole animal</tissue>
    </source>
</reference>
<dbReference type="EMBL" id="JAUCMV010000002">
    <property type="protein sequence ID" value="KAK0419187.1"/>
    <property type="molecule type" value="Genomic_DNA"/>
</dbReference>